<gene>
    <name evidence="1" type="ORF">L798_10279</name>
</gene>
<evidence type="ECO:0000313" key="1">
    <source>
        <dbReference type="EMBL" id="KDR15736.1"/>
    </source>
</evidence>
<proteinExistence type="predicted"/>
<evidence type="ECO:0000313" key="2">
    <source>
        <dbReference type="Proteomes" id="UP000027135"/>
    </source>
</evidence>
<protein>
    <submittedName>
        <fullName evidence="1">Uncharacterized protein</fullName>
    </submittedName>
</protein>
<organism evidence="1 2">
    <name type="scientific">Zootermopsis nevadensis</name>
    <name type="common">Dampwood termite</name>
    <dbReference type="NCBI Taxonomy" id="136037"/>
    <lineage>
        <taxon>Eukaryota</taxon>
        <taxon>Metazoa</taxon>
        <taxon>Ecdysozoa</taxon>
        <taxon>Arthropoda</taxon>
        <taxon>Hexapoda</taxon>
        <taxon>Insecta</taxon>
        <taxon>Pterygota</taxon>
        <taxon>Neoptera</taxon>
        <taxon>Polyneoptera</taxon>
        <taxon>Dictyoptera</taxon>
        <taxon>Blattodea</taxon>
        <taxon>Blattoidea</taxon>
        <taxon>Termitoidae</taxon>
        <taxon>Termopsidae</taxon>
        <taxon>Zootermopsis</taxon>
    </lineage>
</organism>
<keyword evidence="2" id="KW-1185">Reference proteome</keyword>
<name>A0A067QZ91_ZOONE</name>
<dbReference type="EMBL" id="KK852817">
    <property type="protein sequence ID" value="KDR15736.1"/>
    <property type="molecule type" value="Genomic_DNA"/>
</dbReference>
<sequence length="101" mass="11214">MSIANYFKVVFVIILVSSFTSRNLGGLFLRGSENPLNNPSQTVEEGLYPSLSVLCGTLNHSIEHSKPVRNFIHHVKYLKEFDGVEEGCVDAGELLEKEESS</sequence>
<accession>A0A067QZ91</accession>
<dbReference type="Proteomes" id="UP000027135">
    <property type="component" value="Unassembled WGS sequence"/>
</dbReference>
<dbReference type="AlphaFoldDB" id="A0A067QZ91"/>
<reference evidence="1 2" key="1">
    <citation type="journal article" date="2014" name="Nat. Commun.">
        <title>Molecular traces of alternative social organization in a termite genome.</title>
        <authorList>
            <person name="Terrapon N."/>
            <person name="Li C."/>
            <person name="Robertson H.M."/>
            <person name="Ji L."/>
            <person name="Meng X."/>
            <person name="Booth W."/>
            <person name="Chen Z."/>
            <person name="Childers C.P."/>
            <person name="Glastad K.M."/>
            <person name="Gokhale K."/>
            <person name="Gowin J."/>
            <person name="Gronenberg W."/>
            <person name="Hermansen R.A."/>
            <person name="Hu H."/>
            <person name="Hunt B.G."/>
            <person name="Huylmans A.K."/>
            <person name="Khalil S.M."/>
            <person name="Mitchell R.D."/>
            <person name="Munoz-Torres M.C."/>
            <person name="Mustard J.A."/>
            <person name="Pan H."/>
            <person name="Reese J.T."/>
            <person name="Scharf M.E."/>
            <person name="Sun F."/>
            <person name="Vogel H."/>
            <person name="Xiao J."/>
            <person name="Yang W."/>
            <person name="Yang Z."/>
            <person name="Yang Z."/>
            <person name="Zhou J."/>
            <person name="Zhu J."/>
            <person name="Brent C.S."/>
            <person name="Elsik C.G."/>
            <person name="Goodisman M.A."/>
            <person name="Liberles D.A."/>
            <person name="Roe R.M."/>
            <person name="Vargo E.L."/>
            <person name="Vilcinskas A."/>
            <person name="Wang J."/>
            <person name="Bornberg-Bauer E."/>
            <person name="Korb J."/>
            <person name="Zhang G."/>
            <person name="Liebig J."/>
        </authorList>
    </citation>
    <scope>NUCLEOTIDE SEQUENCE [LARGE SCALE GENOMIC DNA]</scope>
    <source>
        <tissue evidence="1">Whole organism</tissue>
    </source>
</reference>
<dbReference type="InParanoid" id="A0A067QZ91"/>